<dbReference type="Proteomes" id="UP000494119">
    <property type="component" value="Unassembled WGS sequence"/>
</dbReference>
<dbReference type="EMBL" id="CADIKL010000045">
    <property type="protein sequence ID" value="CAB3804979.1"/>
    <property type="molecule type" value="Genomic_DNA"/>
</dbReference>
<evidence type="ECO:0000313" key="1">
    <source>
        <dbReference type="EMBL" id="CAB3804979.1"/>
    </source>
</evidence>
<sequence length="83" mass="9336">MMNVSAASQSSVKVSELNGFREKQRIIAQDVQANPPQLHTGTIVSVWSDRTATVQWDYDLPFAVERRLVNSGHVELHNLARHP</sequence>
<reference evidence="1 2" key="1">
    <citation type="submission" date="2020-04" db="EMBL/GenBank/DDBJ databases">
        <authorList>
            <person name="De Canck E."/>
        </authorList>
    </citation>
    <scope>NUCLEOTIDE SEQUENCE [LARGE SCALE GENOMIC DNA]</scope>
    <source>
        <strain evidence="1 2">LMG 28688</strain>
    </source>
</reference>
<name>A0A6J5GSQ1_9BURK</name>
<organism evidence="1 2">
    <name type="scientific">Paraburkholderia caffeinitolerans</name>
    <dbReference type="NCBI Taxonomy" id="1723730"/>
    <lineage>
        <taxon>Bacteria</taxon>
        <taxon>Pseudomonadati</taxon>
        <taxon>Pseudomonadota</taxon>
        <taxon>Betaproteobacteria</taxon>
        <taxon>Burkholderiales</taxon>
        <taxon>Burkholderiaceae</taxon>
        <taxon>Paraburkholderia</taxon>
    </lineage>
</organism>
<proteinExistence type="predicted"/>
<keyword evidence="2" id="KW-1185">Reference proteome</keyword>
<dbReference type="RefSeq" id="WP_175197754.1">
    <property type="nucleotide sequence ID" value="NZ_CADIKL010000045.1"/>
</dbReference>
<protein>
    <submittedName>
        <fullName evidence="1">Uncharacterized protein</fullName>
    </submittedName>
</protein>
<gene>
    <name evidence="1" type="ORF">LMG28688_06080</name>
</gene>
<dbReference type="AlphaFoldDB" id="A0A6J5GSQ1"/>
<evidence type="ECO:0000313" key="2">
    <source>
        <dbReference type="Proteomes" id="UP000494119"/>
    </source>
</evidence>
<accession>A0A6J5GSQ1</accession>